<dbReference type="Proteomes" id="UP000729913">
    <property type="component" value="Unassembled WGS sequence"/>
</dbReference>
<feature type="signal peptide" evidence="7">
    <location>
        <begin position="1"/>
        <end position="19"/>
    </location>
</feature>
<evidence type="ECO:0000256" key="7">
    <source>
        <dbReference type="SAM" id="SignalP"/>
    </source>
</evidence>
<sequence>MWALGNVSLLLGLMDSLTSMLPDFPEIDYYPMPKSLVAIQRVNTAKEGRFPDDFLFGVSTSAYQTEGAWNVSGKGESIWDYATHNSPETVIDNSNGDIAANSYFMYKTDIDLAKQLGCNAFRISISWPRILPTGFPNSLNSKGIEHYDNVINEMVGRNITPVVTLFHWDLPKELQDLGGWTNPLIVDWFVDYARIVFKAFGDRVKYWSTVNEPTVYCVYGYGGKMVPFVNHSGITDYLCGHHMLLAHAKVYKMYNEEFCQEQKGKVGLSISVPWAVASNPEDPEEVAGADRWFEFWGSWFLNPLFGHFGDYPEEMKNRIAENSLKQGFPRSRLPEFTAEEILMLRNSTDFLGLNYYHASQVQNYKNYNVTSTVSFFGDIGMLEVPANENGAAFSDRSTPWALVSTIQKINKDFEVPMIMITENGYWDRGQLADIGRAKYHHQHLSELPGLIAQGINIRGYFAWSLIDNFEWSVGYTQKFGLFSVDYTVPERTRIPKISTKVISDFYKTRKIPLFLWSLNEVEFDINVSL</sequence>
<dbReference type="FunFam" id="3.20.20.80:FF:000013">
    <property type="entry name" value="lactase-phlorizin hydrolase"/>
    <property type="match status" value="1"/>
</dbReference>
<evidence type="ECO:0000256" key="2">
    <source>
        <dbReference type="ARBA" id="ARBA00011738"/>
    </source>
</evidence>
<evidence type="ECO:0000256" key="5">
    <source>
        <dbReference type="ARBA" id="ARBA00023295"/>
    </source>
</evidence>
<dbReference type="PANTHER" id="PTHR10353">
    <property type="entry name" value="GLYCOSYL HYDROLASE"/>
    <property type="match status" value="1"/>
</dbReference>
<dbReference type="PANTHER" id="PTHR10353:SF36">
    <property type="entry name" value="LP05116P"/>
    <property type="match status" value="1"/>
</dbReference>
<feature type="chain" id="PRO_5035281869" evidence="7">
    <location>
        <begin position="20"/>
        <end position="529"/>
    </location>
</feature>
<keyword evidence="3" id="KW-0378">Hydrolase</keyword>
<organism evidence="8 9">
    <name type="scientific">Cotesia typhae</name>
    <dbReference type="NCBI Taxonomy" id="2053667"/>
    <lineage>
        <taxon>Eukaryota</taxon>
        <taxon>Metazoa</taxon>
        <taxon>Ecdysozoa</taxon>
        <taxon>Arthropoda</taxon>
        <taxon>Hexapoda</taxon>
        <taxon>Insecta</taxon>
        <taxon>Pterygota</taxon>
        <taxon>Neoptera</taxon>
        <taxon>Endopterygota</taxon>
        <taxon>Hymenoptera</taxon>
        <taxon>Apocrita</taxon>
        <taxon>Ichneumonoidea</taxon>
        <taxon>Braconidae</taxon>
        <taxon>Microgastrinae</taxon>
        <taxon>Cotesia</taxon>
    </lineage>
</organism>
<comment type="similarity">
    <text evidence="1 6">Belongs to the glycosyl hydrolase 1 family.</text>
</comment>
<dbReference type="Pfam" id="PF00232">
    <property type="entry name" value="Glyco_hydro_1"/>
    <property type="match status" value="1"/>
</dbReference>
<dbReference type="InterPro" id="IPR001360">
    <property type="entry name" value="Glyco_hydro_1"/>
</dbReference>
<dbReference type="GO" id="GO:0008422">
    <property type="term" value="F:beta-glucosidase activity"/>
    <property type="evidence" value="ECO:0007669"/>
    <property type="project" value="TreeGrafter"/>
</dbReference>
<proteinExistence type="inferred from homology"/>
<protein>
    <submittedName>
        <fullName evidence="8">Uncharacterized protein</fullName>
    </submittedName>
</protein>
<accession>A0A8J5UZQ0</accession>
<evidence type="ECO:0000313" key="8">
    <source>
        <dbReference type="EMBL" id="KAG8039211.1"/>
    </source>
</evidence>
<keyword evidence="5" id="KW-0326">Glycosidase</keyword>
<evidence type="ECO:0000313" key="9">
    <source>
        <dbReference type="Proteomes" id="UP000729913"/>
    </source>
</evidence>
<evidence type="ECO:0000256" key="3">
    <source>
        <dbReference type="ARBA" id="ARBA00022801"/>
    </source>
</evidence>
<reference evidence="8" key="2">
    <citation type="submission" date="2021-04" db="EMBL/GenBank/DDBJ databases">
        <title>Genome-wide patterns of bracovirus chromosomal integration into multiple host tissues during parasitism.</title>
        <authorList>
            <person name="Chebbi M.A.C."/>
        </authorList>
    </citation>
    <scope>NUCLEOTIDE SEQUENCE</scope>
    <source>
        <tissue evidence="8">Whole body</tissue>
    </source>
</reference>
<dbReference type="OrthoDB" id="65569at2759"/>
<gene>
    <name evidence="8" type="ORF">G9C98_003518</name>
</gene>
<keyword evidence="9" id="KW-1185">Reference proteome</keyword>
<keyword evidence="4" id="KW-0325">Glycoprotein</keyword>
<reference evidence="8" key="1">
    <citation type="submission" date="2020-03" db="EMBL/GenBank/DDBJ databases">
        <authorList>
            <person name="Chebbi M.A."/>
            <person name="Drezen J.M."/>
        </authorList>
    </citation>
    <scope>NUCLEOTIDE SEQUENCE</scope>
    <source>
        <tissue evidence="8">Whole body</tissue>
    </source>
</reference>
<evidence type="ECO:0000256" key="4">
    <source>
        <dbReference type="ARBA" id="ARBA00023180"/>
    </source>
</evidence>
<dbReference type="InterPro" id="IPR033132">
    <property type="entry name" value="GH_1_N_CS"/>
</dbReference>
<name>A0A8J5UZQ0_9HYME</name>
<dbReference type="GO" id="GO:0005975">
    <property type="term" value="P:carbohydrate metabolic process"/>
    <property type="evidence" value="ECO:0007669"/>
    <property type="project" value="InterPro"/>
</dbReference>
<dbReference type="AlphaFoldDB" id="A0A8J5UZQ0"/>
<evidence type="ECO:0000256" key="6">
    <source>
        <dbReference type="RuleBase" id="RU003690"/>
    </source>
</evidence>
<comment type="caution">
    <text evidence="8">The sequence shown here is derived from an EMBL/GenBank/DDBJ whole genome shotgun (WGS) entry which is preliminary data.</text>
</comment>
<dbReference type="PROSITE" id="PS00653">
    <property type="entry name" value="GLYCOSYL_HYDROL_F1_2"/>
    <property type="match status" value="1"/>
</dbReference>
<comment type="subunit">
    <text evidence="2">Homodimer.</text>
</comment>
<dbReference type="EMBL" id="JAAOIC020000039">
    <property type="protein sequence ID" value="KAG8039211.1"/>
    <property type="molecule type" value="Genomic_DNA"/>
</dbReference>
<keyword evidence="7" id="KW-0732">Signal</keyword>
<evidence type="ECO:0000256" key="1">
    <source>
        <dbReference type="ARBA" id="ARBA00010838"/>
    </source>
</evidence>